<protein>
    <recommendedName>
        <fullName evidence="1">F-box domain-containing protein</fullName>
    </recommendedName>
</protein>
<dbReference type="SUPFAM" id="SSF52047">
    <property type="entry name" value="RNI-like"/>
    <property type="match status" value="1"/>
</dbReference>
<dbReference type="InterPro" id="IPR001810">
    <property type="entry name" value="F-box_dom"/>
</dbReference>
<dbReference type="SMART" id="SM00256">
    <property type="entry name" value="FBOX"/>
    <property type="match status" value="1"/>
</dbReference>
<dbReference type="PROSITE" id="PS50181">
    <property type="entry name" value="FBOX"/>
    <property type="match status" value="1"/>
</dbReference>
<name>A0A7C8QQY0_ORBOL</name>
<reference evidence="2 3" key="1">
    <citation type="submission" date="2019-06" db="EMBL/GenBank/DDBJ databases">
        <authorList>
            <person name="Palmer J.M."/>
        </authorList>
    </citation>
    <scope>NUCLEOTIDE SEQUENCE [LARGE SCALE GENOMIC DNA]</scope>
    <source>
        <strain evidence="2 3">TWF106</strain>
    </source>
</reference>
<dbReference type="AlphaFoldDB" id="A0A7C8QQY0"/>
<gene>
    <name evidence="2" type="ORF">TWF106_005843</name>
</gene>
<dbReference type="Pfam" id="PF00646">
    <property type="entry name" value="F-box"/>
    <property type="match status" value="1"/>
</dbReference>
<evidence type="ECO:0000259" key="1">
    <source>
        <dbReference type="PROSITE" id="PS50181"/>
    </source>
</evidence>
<dbReference type="SUPFAM" id="SSF81383">
    <property type="entry name" value="F-box domain"/>
    <property type="match status" value="1"/>
</dbReference>
<evidence type="ECO:0000313" key="3">
    <source>
        <dbReference type="Proteomes" id="UP000472727"/>
    </source>
</evidence>
<proteinExistence type="predicted"/>
<comment type="caution">
    <text evidence="2">The sequence shown here is derived from an EMBL/GenBank/DDBJ whole genome shotgun (WGS) entry which is preliminary data.</text>
</comment>
<feature type="domain" description="F-box" evidence="1">
    <location>
        <begin position="4"/>
        <end position="52"/>
    </location>
</feature>
<dbReference type="EMBL" id="WIWS01000027">
    <property type="protein sequence ID" value="KAF3222064.1"/>
    <property type="molecule type" value="Genomic_DNA"/>
</dbReference>
<dbReference type="InterPro" id="IPR036047">
    <property type="entry name" value="F-box-like_dom_sf"/>
</dbReference>
<dbReference type="Proteomes" id="UP000472727">
    <property type="component" value="Unassembled WGS sequence"/>
</dbReference>
<evidence type="ECO:0000313" key="2">
    <source>
        <dbReference type="EMBL" id="KAF3222064.1"/>
    </source>
</evidence>
<organism evidence="2 3">
    <name type="scientific">Orbilia oligospora</name>
    <name type="common">Nematode-trapping fungus</name>
    <name type="synonym">Arthrobotrys oligospora</name>
    <dbReference type="NCBI Taxonomy" id="2813651"/>
    <lineage>
        <taxon>Eukaryota</taxon>
        <taxon>Fungi</taxon>
        <taxon>Dikarya</taxon>
        <taxon>Ascomycota</taxon>
        <taxon>Pezizomycotina</taxon>
        <taxon>Orbiliomycetes</taxon>
        <taxon>Orbiliales</taxon>
        <taxon>Orbiliaceae</taxon>
        <taxon>Orbilia</taxon>
    </lineage>
</organism>
<accession>A0A7C8QQY0</accession>
<sequence length="535" mass="62349">MSQSCGLLDLPTELFLKILKELESPSQRSLSACSKSFYSAIFRFCDINTIRIDVYNLERISTILRIFKENDFFAQFIKFYTHITFNLPTAEDLSPFIPSLSNFSSVTTITIKIRRCLDLERNIYVKALSSLSTLPYYNNIQNLKFCWQYLRTNLYGERYDSRYKDNVDYMSRRTKMLRGYEGGDGYIERDMIYGDFDIIREAGFDLTGQEIRQRDGFRRNTEQEKGTSYSALGRYWISNDTLTKLSLNKKFLLPKGLVHLDLMIPSYEYSFCFPLLHCPKIMALELRFSDTSRISYNDILGPTNDFPRIYNNPVLYQSVHPTIKALKLSSPKSDNEYLEFLPQLQIHFPNLISLIIEGQYSRYTGRDIWPSALPNLPKLKCLALPLDFEECVDKVHQMMIEKLTGGYFRELRMLRLTFSKRNAQGFIITRVGDGCGEQVSDWELERVDDTKGILDNNSKDFSYLKDHGTAWWDPKDLEELKKNTLAGEYYETGGDGCISTEYEEGSEYDSERGRLDIEAAVKFKKREGKELWENF</sequence>